<gene>
    <name evidence="4" type="ORF">FB45DRAFT_943057</name>
</gene>
<name>A0AAD7B3V0_9AGAR</name>
<reference evidence="4" key="1">
    <citation type="submission" date="2023-03" db="EMBL/GenBank/DDBJ databases">
        <title>Massive genome expansion in bonnet fungi (Mycena s.s.) driven by repeated elements and novel gene families across ecological guilds.</title>
        <authorList>
            <consortium name="Lawrence Berkeley National Laboratory"/>
            <person name="Harder C.B."/>
            <person name="Miyauchi S."/>
            <person name="Viragh M."/>
            <person name="Kuo A."/>
            <person name="Thoen E."/>
            <person name="Andreopoulos B."/>
            <person name="Lu D."/>
            <person name="Skrede I."/>
            <person name="Drula E."/>
            <person name="Henrissat B."/>
            <person name="Morin E."/>
            <person name="Kohler A."/>
            <person name="Barry K."/>
            <person name="LaButti K."/>
            <person name="Morin E."/>
            <person name="Salamov A."/>
            <person name="Lipzen A."/>
            <person name="Mereny Z."/>
            <person name="Hegedus B."/>
            <person name="Baldrian P."/>
            <person name="Stursova M."/>
            <person name="Weitz H."/>
            <person name="Taylor A."/>
            <person name="Grigoriev I.V."/>
            <person name="Nagy L.G."/>
            <person name="Martin F."/>
            <person name="Kauserud H."/>
        </authorList>
    </citation>
    <scope>NUCLEOTIDE SEQUENCE</scope>
    <source>
        <strain evidence="4">9284</strain>
    </source>
</reference>
<proteinExistence type="predicted"/>
<evidence type="ECO:0000256" key="3">
    <source>
        <dbReference type="SAM" id="SignalP"/>
    </source>
</evidence>
<feature type="signal peptide" evidence="3">
    <location>
        <begin position="1"/>
        <end position="17"/>
    </location>
</feature>
<evidence type="ECO:0000313" key="5">
    <source>
        <dbReference type="Proteomes" id="UP001221142"/>
    </source>
</evidence>
<evidence type="ECO:0008006" key="6">
    <source>
        <dbReference type="Google" id="ProtNLM"/>
    </source>
</evidence>
<protein>
    <recommendedName>
        <fullName evidence="6">Mid2 domain-containing protein</fullName>
    </recommendedName>
</protein>
<keyword evidence="2" id="KW-1133">Transmembrane helix</keyword>
<evidence type="ECO:0000256" key="2">
    <source>
        <dbReference type="SAM" id="Phobius"/>
    </source>
</evidence>
<feature type="compositionally biased region" description="Basic and acidic residues" evidence="1">
    <location>
        <begin position="141"/>
        <end position="153"/>
    </location>
</feature>
<keyword evidence="3" id="KW-0732">Signal</keyword>
<feature type="transmembrane region" description="Helical" evidence="2">
    <location>
        <begin position="163"/>
        <end position="186"/>
    </location>
</feature>
<dbReference type="EMBL" id="JARKIF010000037">
    <property type="protein sequence ID" value="KAJ7609818.1"/>
    <property type="molecule type" value="Genomic_DNA"/>
</dbReference>
<evidence type="ECO:0000256" key="1">
    <source>
        <dbReference type="SAM" id="MobiDB-lite"/>
    </source>
</evidence>
<keyword evidence="2" id="KW-0812">Transmembrane</keyword>
<evidence type="ECO:0000313" key="4">
    <source>
        <dbReference type="EMBL" id="KAJ7609818.1"/>
    </source>
</evidence>
<dbReference type="AlphaFoldDB" id="A0AAD7B3V0"/>
<feature type="region of interest" description="Disordered" evidence="1">
    <location>
        <begin position="132"/>
        <end position="158"/>
    </location>
</feature>
<dbReference type="Proteomes" id="UP001221142">
    <property type="component" value="Unassembled WGS sequence"/>
</dbReference>
<feature type="chain" id="PRO_5042104555" description="Mid2 domain-containing protein" evidence="3">
    <location>
        <begin position="18"/>
        <end position="268"/>
    </location>
</feature>
<keyword evidence="5" id="KW-1185">Reference proteome</keyword>
<accession>A0AAD7B3V0</accession>
<feature type="region of interest" description="Disordered" evidence="1">
    <location>
        <begin position="217"/>
        <end position="246"/>
    </location>
</feature>
<keyword evidence="2" id="KW-0472">Membrane</keyword>
<organism evidence="4 5">
    <name type="scientific">Roridomyces roridus</name>
    <dbReference type="NCBI Taxonomy" id="1738132"/>
    <lineage>
        <taxon>Eukaryota</taxon>
        <taxon>Fungi</taxon>
        <taxon>Dikarya</taxon>
        <taxon>Basidiomycota</taxon>
        <taxon>Agaricomycotina</taxon>
        <taxon>Agaricomycetes</taxon>
        <taxon>Agaricomycetidae</taxon>
        <taxon>Agaricales</taxon>
        <taxon>Marasmiineae</taxon>
        <taxon>Mycenaceae</taxon>
        <taxon>Roridomyces</taxon>
    </lineage>
</organism>
<comment type="caution">
    <text evidence="4">The sequence shown here is derived from an EMBL/GenBank/DDBJ whole genome shotgun (WGS) entry which is preliminary data.</text>
</comment>
<sequence length="268" mass="29414">MLFFLYVLAFLCSAVFSVKIHIHGDDKLVAHRPFNVSWERQHHSDPKHVQIVMQNVTGGDKFLANTTDGSKMQTSVSLPPGTFRMWAVNPKNESELYAMSENFTVLADTEDGLDSDASSLTATPLSTVTSAADLSPTAPADSDHHHHHDHSDDSSSTSSLPPAAIAGIIIGGVTLLFLLCALAYIIHRRRDARVTRRITFYRERMVRSLRLSFRAQRDPEAGAGTASEKPPSFAESVISTPSTHSSRFRENLSPALMAPYPFAPRTGL</sequence>